<organism evidence="5 6">
    <name type="scientific">Mycena rosella</name>
    <name type="common">Pink bonnet</name>
    <name type="synonym">Agaricus rosellus</name>
    <dbReference type="NCBI Taxonomy" id="1033263"/>
    <lineage>
        <taxon>Eukaryota</taxon>
        <taxon>Fungi</taxon>
        <taxon>Dikarya</taxon>
        <taxon>Basidiomycota</taxon>
        <taxon>Agaricomycotina</taxon>
        <taxon>Agaricomycetes</taxon>
        <taxon>Agaricomycetidae</taxon>
        <taxon>Agaricales</taxon>
        <taxon>Marasmiineae</taxon>
        <taxon>Mycenaceae</taxon>
        <taxon>Mycena</taxon>
    </lineage>
</organism>
<feature type="domain" description="CCHC-type" evidence="4">
    <location>
        <begin position="89"/>
        <end position="105"/>
    </location>
</feature>
<dbReference type="SUPFAM" id="SSF50630">
    <property type="entry name" value="Acid proteases"/>
    <property type="match status" value="1"/>
</dbReference>
<dbReference type="Pfam" id="PF13650">
    <property type="entry name" value="Asp_protease_2"/>
    <property type="match status" value="1"/>
</dbReference>
<reference evidence="5" key="1">
    <citation type="submission" date="2023-03" db="EMBL/GenBank/DDBJ databases">
        <title>Massive genome expansion in bonnet fungi (Mycena s.s.) driven by repeated elements and novel gene families across ecological guilds.</title>
        <authorList>
            <consortium name="Lawrence Berkeley National Laboratory"/>
            <person name="Harder C.B."/>
            <person name="Miyauchi S."/>
            <person name="Viragh M."/>
            <person name="Kuo A."/>
            <person name="Thoen E."/>
            <person name="Andreopoulos B."/>
            <person name="Lu D."/>
            <person name="Skrede I."/>
            <person name="Drula E."/>
            <person name="Henrissat B."/>
            <person name="Morin E."/>
            <person name="Kohler A."/>
            <person name="Barry K."/>
            <person name="LaButti K."/>
            <person name="Morin E."/>
            <person name="Salamov A."/>
            <person name="Lipzen A."/>
            <person name="Mereny Z."/>
            <person name="Hegedus B."/>
            <person name="Baldrian P."/>
            <person name="Stursova M."/>
            <person name="Weitz H."/>
            <person name="Taylor A."/>
            <person name="Grigoriev I.V."/>
            <person name="Nagy L.G."/>
            <person name="Martin F."/>
            <person name="Kauserud H."/>
        </authorList>
    </citation>
    <scope>NUCLEOTIDE SEQUENCE</scope>
    <source>
        <strain evidence="5">CBHHK067</strain>
    </source>
</reference>
<dbReference type="AlphaFoldDB" id="A0AAD7G4C4"/>
<dbReference type="Gene3D" id="2.40.70.10">
    <property type="entry name" value="Acid Proteases"/>
    <property type="match status" value="1"/>
</dbReference>
<dbReference type="GO" id="GO:0006397">
    <property type="term" value="P:mRNA processing"/>
    <property type="evidence" value="ECO:0007669"/>
    <property type="project" value="UniProtKB-KW"/>
</dbReference>
<feature type="region of interest" description="Disordered" evidence="3">
    <location>
        <begin position="435"/>
        <end position="467"/>
    </location>
</feature>
<keyword evidence="2" id="KW-0863">Zinc-finger</keyword>
<evidence type="ECO:0000313" key="5">
    <source>
        <dbReference type="EMBL" id="KAJ7664829.1"/>
    </source>
</evidence>
<evidence type="ECO:0000256" key="1">
    <source>
        <dbReference type="ARBA" id="ARBA00022664"/>
    </source>
</evidence>
<accession>A0AAD7G4C4</accession>
<dbReference type="InterPro" id="IPR001878">
    <property type="entry name" value="Znf_CCHC"/>
</dbReference>
<dbReference type="Proteomes" id="UP001221757">
    <property type="component" value="Unassembled WGS sequence"/>
</dbReference>
<comment type="caution">
    <text evidence="5">The sequence shown here is derived from an EMBL/GenBank/DDBJ whole genome shotgun (WGS) entry which is preliminary data.</text>
</comment>
<keyword evidence="6" id="KW-1185">Reference proteome</keyword>
<evidence type="ECO:0000256" key="3">
    <source>
        <dbReference type="SAM" id="MobiDB-lite"/>
    </source>
</evidence>
<dbReference type="SUPFAM" id="SSF57756">
    <property type="entry name" value="Retrovirus zinc finger-like domains"/>
    <property type="match status" value="1"/>
</dbReference>
<keyword evidence="1" id="KW-0507">mRNA processing</keyword>
<keyword evidence="2" id="KW-0862">Zinc</keyword>
<dbReference type="GO" id="GO:0008270">
    <property type="term" value="F:zinc ion binding"/>
    <property type="evidence" value="ECO:0007669"/>
    <property type="project" value="UniProtKB-KW"/>
</dbReference>
<name>A0AAD7G4C4_MYCRO</name>
<dbReference type="CDD" id="cd00303">
    <property type="entry name" value="retropepsin_like"/>
    <property type="match status" value="1"/>
</dbReference>
<dbReference type="EMBL" id="JARKIE010000220">
    <property type="protein sequence ID" value="KAJ7664829.1"/>
    <property type="molecule type" value="Genomic_DNA"/>
</dbReference>
<evidence type="ECO:0000256" key="2">
    <source>
        <dbReference type="PROSITE-ProRule" id="PRU00047"/>
    </source>
</evidence>
<evidence type="ECO:0000259" key="4">
    <source>
        <dbReference type="PROSITE" id="PS50158"/>
    </source>
</evidence>
<gene>
    <name evidence="5" type="ORF">B0H17DRAFT_951897</name>
</gene>
<sequence length="467" mass="52807">MTFNVFKAEIKKLYPGSDGERLYTWTDLREVVKKGLERSPRDREEFAKYQQDFQRIADFLKDKGKISDQERNKLFMKGIHSDFCFRVGKCAFCSESGHYLRECPKVLEYVRAGKCMQNEQGRIVIPNGWYIPWAITRNNFLDRLDKWHAANPGNIKQRDQPPPITKEVFDGVHLPPKPPLAIKRKVGFVPEVDGPAGRLPQIPLVKDAAPPNGPRPYVAKFRAPIEEMVKPADLVKRALSSKFKITGEEFFAIYPEGRKFAKDLLTSKKVPVVEVAYSETSPGQPPEPQYILCYEEENDERRDEHLTSSKIDVLRVIDPLINGEHQIEAILDQGSEIIAMNRDVWLKLGVGLDPQKVLHMQSANSQSNSTARVISDLKFTIEGVDLLLQVHVVQGAPFDLLMGRPFFRFTSCQTVDNMDGSQEITITCPNTGKRVTVPTRKKTPKSRNPFKTTNGAAVGFQGAGPRN</sequence>
<keyword evidence="2" id="KW-0479">Metal-binding</keyword>
<evidence type="ECO:0000313" key="6">
    <source>
        <dbReference type="Proteomes" id="UP001221757"/>
    </source>
</evidence>
<dbReference type="InterPro" id="IPR021109">
    <property type="entry name" value="Peptidase_aspartic_dom_sf"/>
</dbReference>
<protein>
    <recommendedName>
        <fullName evidence="4">CCHC-type domain-containing protein</fullName>
    </recommendedName>
</protein>
<dbReference type="InterPro" id="IPR036875">
    <property type="entry name" value="Znf_CCHC_sf"/>
</dbReference>
<dbReference type="GO" id="GO:0003676">
    <property type="term" value="F:nucleic acid binding"/>
    <property type="evidence" value="ECO:0007669"/>
    <property type="project" value="InterPro"/>
</dbReference>
<dbReference type="PROSITE" id="PS50158">
    <property type="entry name" value="ZF_CCHC"/>
    <property type="match status" value="1"/>
</dbReference>
<proteinExistence type="predicted"/>